<keyword evidence="4" id="KW-0547">Nucleotide-binding</keyword>
<dbReference type="SUPFAM" id="SSF52540">
    <property type="entry name" value="P-loop containing nucleoside triphosphate hydrolases"/>
    <property type="match status" value="1"/>
</dbReference>
<dbReference type="PANTHER" id="PTHR42711">
    <property type="entry name" value="ABC TRANSPORTER ATP-BINDING PROTEIN"/>
    <property type="match status" value="1"/>
</dbReference>
<comment type="subcellular location">
    <subcellularLocation>
        <location evidence="1">Cell membrane</location>
        <topology evidence="1">Peripheral membrane protein</topology>
    </subcellularLocation>
</comment>
<sequence length="312" mass="33815">MTSTTEARPAAAPVVACSGLTKDFGSGRGVFDVELVVARGETFGFIGPNGAGKTTTIRLLMDFTRPDRGHATIFGLDTHADSAEIKRRVGYLPGELVQWPRVTAGYVIGLLAGLRGGVDEGYIHALAERLRLDLGRRYEDLSHGNKQKVGLIQAFMHRPELLILDEPTLGLDPLIQRVFHEMLHEAVAGGATVLLSSHVLSEVESVCDRIGLIRDGRVWKVGSLNELRAKRIHRVEAIVTEPLDAMRLREIPGVGDPRCDGRLLTCSVQGSIGPLLQALSAAGVVELDSRELSLEEVFLHEYETAAQPAPGH</sequence>
<dbReference type="PROSITE" id="PS50893">
    <property type="entry name" value="ABC_TRANSPORTER_2"/>
    <property type="match status" value="1"/>
</dbReference>
<accession>A0A6I3KVN3</accession>
<dbReference type="InterPro" id="IPR027417">
    <property type="entry name" value="P-loop_NTPase"/>
</dbReference>
<organism evidence="8 9">
    <name type="scientific">Nocardia aurantiaca</name>
    <dbReference type="NCBI Taxonomy" id="2675850"/>
    <lineage>
        <taxon>Bacteria</taxon>
        <taxon>Bacillati</taxon>
        <taxon>Actinomycetota</taxon>
        <taxon>Actinomycetes</taxon>
        <taxon>Mycobacteriales</taxon>
        <taxon>Nocardiaceae</taxon>
        <taxon>Nocardia</taxon>
    </lineage>
</organism>
<dbReference type="Gene3D" id="3.40.50.300">
    <property type="entry name" value="P-loop containing nucleotide triphosphate hydrolases"/>
    <property type="match status" value="1"/>
</dbReference>
<dbReference type="InterPro" id="IPR003593">
    <property type="entry name" value="AAA+_ATPase"/>
</dbReference>
<feature type="domain" description="ABC transporter" evidence="7">
    <location>
        <begin position="15"/>
        <end position="240"/>
    </location>
</feature>
<keyword evidence="9" id="KW-1185">Reference proteome</keyword>
<dbReference type="PROSITE" id="PS00211">
    <property type="entry name" value="ABC_TRANSPORTER_1"/>
    <property type="match status" value="1"/>
</dbReference>
<evidence type="ECO:0000256" key="3">
    <source>
        <dbReference type="ARBA" id="ARBA00022448"/>
    </source>
</evidence>
<dbReference type="SMART" id="SM00382">
    <property type="entry name" value="AAA"/>
    <property type="match status" value="1"/>
</dbReference>
<evidence type="ECO:0000259" key="7">
    <source>
        <dbReference type="PROSITE" id="PS50893"/>
    </source>
</evidence>
<dbReference type="Proteomes" id="UP000432464">
    <property type="component" value="Unassembled WGS sequence"/>
</dbReference>
<reference evidence="8 9" key="1">
    <citation type="submission" date="2019-11" db="EMBL/GenBank/DDBJ databases">
        <title>Nocardia sp. nov. CT2-14 isolated from soil.</title>
        <authorList>
            <person name="Kanchanasin P."/>
            <person name="Tanasupawat S."/>
            <person name="Yuki M."/>
            <person name="Kudo T."/>
        </authorList>
    </citation>
    <scope>NUCLEOTIDE SEQUENCE [LARGE SCALE GENOMIC DNA]</scope>
    <source>
        <strain evidence="8 9">CT2-14</strain>
    </source>
</reference>
<evidence type="ECO:0000256" key="4">
    <source>
        <dbReference type="ARBA" id="ARBA00022741"/>
    </source>
</evidence>
<name>A0A6I3KVN3_9NOCA</name>
<keyword evidence="3" id="KW-0813">Transport</keyword>
<evidence type="ECO:0000256" key="5">
    <source>
        <dbReference type="ARBA" id="ARBA00022840"/>
    </source>
</evidence>
<dbReference type="InterPro" id="IPR050763">
    <property type="entry name" value="ABC_transporter_ATP-binding"/>
</dbReference>
<dbReference type="Pfam" id="PF00005">
    <property type="entry name" value="ABC_tran"/>
    <property type="match status" value="1"/>
</dbReference>
<evidence type="ECO:0000256" key="2">
    <source>
        <dbReference type="ARBA" id="ARBA00005417"/>
    </source>
</evidence>
<evidence type="ECO:0000313" key="9">
    <source>
        <dbReference type="Proteomes" id="UP000432464"/>
    </source>
</evidence>
<gene>
    <name evidence="8" type="ORF">GLP40_11835</name>
</gene>
<dbReference type="GO" id="GO:0005886">
    <property type="term" value="C:plasma membrane"/>
    <property type="evidence" value="ECO:0007669"/>
    <property type="project" value="UniProtKB-SubCell"/>
</dbReference>
<dbReference type="RefSeq" id="WP_154787933.1">
    <property type="nucleotide sequence ID" value="NZ_WMBB01000005.1"/>
</dbReference>
<dbReference type="InterPro" id="IPR003439">
    <property type="entry name" value="ABC_transporter-like_ATP-bd"/>
</dbReference>
<keyword evidence="5 8" id="KW-0067">ATP-binding</keyword>
<dbReference type="InterPro" id="IPR017871">
    <property type="entry name" value="ABC_transporter-like_CS"/>
</dbReference>
<proteinExistence type="inferred from homology"/>
<comment type="similarity">
    <text evidence="2">Belongs to the ABC transporter superfamily.</text>
</comment>
<dbReference type="AlphaFoldDB" id="A0A6I3KVN3"/>
<dbReference type="CDD" id="cd03230">
    <property type="entry name" value="ABC_DR_subfamily_A"/>
    <property type="match status" value="1"/>
</dbReference>
<evidence type="ECO:0000313" key="8">
    <source>
        <dbReference type="EMBL" id="MTE13461.1"/>
    </source>
</evidence>
<evidence type="ECO:0000256" key="6">
    <source>
        <dbReference type="ARBA" id="ARBA00023251"/>
    </source>
</evidence>
<dbReference type="EMBL" id="WMBB01000005">
    <property type="protein sequence ID" value="MTE13461.1"/>
    <property type="molecule type" value="Genomic_DNA"/>
</dbReference>
<evidence type="ECO:0000256" key="1">
    <source>
        <dbReference type="ARBA" id="ARBA00004202"/>
    </source>
</evidence>
<dbReference type="GO" id="GO:0005524">
    <property type="term" value="F:ATP binding"/>
    <property type="evidence" value="ECO:0007669"/>
    <property type="project" value="UniProtKB-KW"/>
</dbReference>
<protein>
    <submittedName>
        <fullName evidence="8">ATP-binding cassette domain-containing protein</fullName>
    </submittedName>
</protein>
<dbReference type="PANTHER" id="PTHR42711:SF5">
    <property type="entry name" value="ABC TRANSPORTER ATP-BINDING PROTEIN NATA"/>
    <property type="match status" value="1"/>
</dbReference>
<keyword evidence="6" id="KW-0046">Antibiotic resistance</keyword>
<comment type="caution">
    <text evidence="8">The sequence shown here is derived from an EMBL/GenBank/DDBJ whole genome shotgun (WGS) entry which is preliminary data.</text>
</comment>
<dbReference type="GO" id="GO:0016887">
    <property type="term" value="F:ATP hydrolysis activity"/>
    <property type="evidence" value="ECO:0007669"/>
    <property type="project" value="InterPro"/>
</dbReference>
<dbReference type="GO" id="GO:0046677">
    <property type="term" value="P:response to antibiotic"/>
    <property type="evidence" value="ECO:0007669"/>
    <property type="project" value="UniProtKB-KW"/>
</dbReference>